<keyword evidence="3" id="KW-1185">Reference proteome</keyword>
<reference evidence="2 3" key="1">
    <citation type="submission" date="2015-01" db="EMBL/GenBank/DDBJ databases">
        <title>The Genome Sequence of Exophiala xenobiotica CBS118157.</title>
        <authorList>
            <consortium name="The Broad Institute Genomics Platform"/>
            <person name="Cuomo C."/>
            <person name="de Hoog S."/>
            <person name="Gorbushina A."/>
            <person name="Stielow B."/>
            <person name="Teixiera M."/>
            <person name="Abouelleil A."/>
            <person name="Chapman S.B."/>
            <person name="Priest M."/>
            <person name="Young S.K."/>
            <person name="Wortman J."/>
            <person name="Nusbaum C."/>
            <person name="Birren B."/>
        </authorList>
    </citation>
    <scope>NUCLEOTIDE SEQUENCE [LARGE SCALE GENOMIC DNA]</scope>
    <source>
        <strain evidence="2 3">CBS 118157</strain>
    </source>
</reference>
<dbReference type="AlphaFoldDB" id="A0A0D2EKU8"/>
<accession>A0A0D2EKU8</accession>
<feature type="compositionally biased region" description="Basic and acidic residues" evidence="1">
    <location>
        <begin position="65"/>
        <end position="74"/>
    </location>
</feature>
<gene>
    <name evidence="2" type="ORF">PV05_04745</name>
</gene>
<evidence type="ECO:0000313" key="3">
    <source>
        <dbReference type="Proteomes" id="UP000054342"/>
    </source>
</evidence>
<sequence length="504" mass="55038">MPIISRLVKGVGAGIGLASEAIADHKGKKTASSQPSHVEAGESSGSTTLAPGYPEDSKQRRRSFDKRASDKGTADDDDSEGYDSEDLDADQEEWALDAAATELEAPPPSYEEASASASATPASADEVATSFLQSHKLAPTPSQKFQPLPYPVILPQRRPKDKSRGFVRGYAPILGECSGIDQQTFLDFLKDFDKASRASPVLDVINIAAMAVGFIPNPIVMGVTIGVQVAVGTAKEVQSRYRRNTYLDQVNEVLFKPRGLYCMIMTYKPDNPYDAIMHVDVNTNTRSQDQALAKALSNPDNELRQKLKNLRLTSGTTQGEMSLPEAAPLIYPALDAAAVSTAETGSALPAQKQNALKQSGKFLADYFDRRAQATYIGTNPSSRLAPPPPEKKFASRFADPNHPVNSGSITALLTGGHIDLMKRKRTRRARRRAAWQGAQLSEQDIKNAEMGRGPRRRQGIIGRILHQDVLYLTIVNLPSESEMKEIMQQLDMAKEQSRPQANYR</sequence>
<name>A0A0D2EKU8_9EURO</name>
<dbReference type="HOGENOM" id="CLU_023303_0_0_1"/>
<proteinExistence type="predicted"/>
<dbReference type="OrthoDB" id="3433125at2759"/>
<protein>
    <submittedName>
        <fullName evidence="2">Uncharacterized protein</fullName>
    </submittedName>
</protein>
<dbReference type="PANTHER" id="PTHR38887">
    <property type="entry name" value="CHROMOSOME 21, WHOLE GENOME SHOTGUN SEQUENCE"/>
    <property type="match status" value="1"/>
</dbReference>
<dbReference type="EMBL" id="KN847319">
    <property type="protein sequence ID" value="KIW56048.1"/>
    <property type="molecule type" value="Genomic_DNA"/>
</dbReference>
<dbReference type="RefSeq" id="XP_013316632.1">
    <property type="nucleotide sequence ID" value="XM_013461178.1"/>
</dbReference>
<feature type="region of interest" description="Disordered" evidence="1">
    <location>
        <begin position="22"/>
        <end position="90"/>
    </location>
</feature>
<dbReference type="Proteomes" id="UP000054342">
    <property type="component" value="Unassembled WGS sequence"/>
</dbReference>
<organism evidence="2 3">
    <name type="scientific">Exophiala xenobiotica</name>
    <dbReference type="NCBI Taxonomy" id="348802"/>
    <lineage>
        <taxon>Eukaryota</taxon>
        <taxon>Fungi</taxon>
        <taxon>Dikarya</taxon>
        <taxon>Ascomycota</taxon>
        <taxon>Pezizomycotina</taxon>
        <taxon>Eurotiomycetes</taxon>
        <taxon>Chaetothyriomycetidae</taxon>
        <taxon>Chaetothyriales</taxon>
        <taxon>Herpotrichiellaceae</taxon>
        <taxon>Exophiala</taxon>
    </lineage>
</organism>
<feature type="compositionally biased region" description="Low complexity" evidence="1">
    <location>
        <begin position="110"/>
        <end position="122"/>
    </location>
</feature>
<dbReference type="PANTHER" id="PTHR38887:SF1">
    <property type="entry name" value="RAS MODIFICATION PROTEIN ERF4"/>
    <property type="match status" value="1"/>
</dbReference>
<evidence type="ECO:0000313" key="2">
    <source>
        <dbReference type="EMBL" id="KIW56048.1"/>
    </source>
</evidence>
<feature type="region of interest" description="Disordered" evidence="1">
    <location>
        <begin position="103"/>
        <end position="122"/>
    </location>
</feature>
<evidence type="ECO:0000256" key="1">
    <source>
        <dbReference type="SAM" id="MobiDB-lite"/>
    </source>
</evidence>
<dbReference type="GeneID" id="25326653"/>
<dbReference type="InterPro" id="IPR053221">
    <property type="entry name" value="Burnettramic_acid_biosynth"/>
</dbReference>
<feature type="compositionally biased region" description="Acidic residues" evidence="1">
    <location>
        <begin position="75"/>
        <end position="90"/>
    </location>
</feature>